<dbReference type="Proteomes" id="UP000250266">
    <property type="component" value="Unassembled WGS sequence"/>
</dbReference>
<accession>A0A8E2J8H7</accession>
<feature type="non-terminal residue" evidence="2">
    <location>
        <position position="1"/>
    </location>
</feature>
<evidence type="ECO:0000313" key="2">
    <source>
        <dbReference type="EMBL" id="OCK73220.1"/>
    </source>
</evidence>
<dbReference type="PANTHER" id="PTHR33112">
    <property type="entry name" value="DOMAIN PROTEIN, PUTATIVE-RELATED"/>
    <property type="match status" value="1"/>
</dbReference>
<dbReference type="EMBL" id="KV745886">
    <property type="protein sequence ID" value="OCK73220.1"/>
    <property type="molecule type" value="Genomic_DNA"/>
</dbReference>
<dbReference type="InterPro" id="IPR010730">
    <property type="entry name" value="HET"/>
</dbReference>
<keyword evidence="3" id="KW-1185">Reference proteome</keyword>
<feature type="non-terminal residue" evidence="2">
    <location>
        <position position="296"/>
    </location>
</feature>
<evidence type="ECO:0000313" key="3">
    <source>
        <dbReference type="Proteomes" id="UP000250266"/>
    </source>
</evidence>
<name>A0A8E2J8H7_9PEZI</name>
<protein>
    <submittedName>
        <fullName evidence="2">HET-domain-containing protein</fullName>
    </submittedName>
</protein>
<dbReference type="Pfam" id="PF06985">
    <property type="entry name" value="HET"/>
    <property type="match status" value="1"/>
</dbReference>
<gene>
    <name evidence="2" type="ORF">K432DRAFT_251082</name>
</gene>
<reference evidence="2 3" key="1">
    <citation type="journal article" date="2016" name="Nat. Commun.">
        <title>Ectomycorrhizal ecology is imprinted in the genome of the dominant symbiotic fungus Cenococcum geophilum.</title>
        <authorList>
            <consortium name="DOE Joint Genome Institute"/>
            <person name="Peter M."/>
            <person name="Kohler A."/>
            <person name="Ohm R.A."/>
            <person name="Kuo A."/>
            <person name="Krutzmann J."/>
            <person name="Morin E."/>
            <person name="Arend M."/>
            <person name="Barry K.W."/>
            <person name="Binder M."/>
            <person name="Choi C."/>
            <person name="Clum A."/>
            <person name="Copeland A."/>
            <person name="Grisel N."/>
            <person name="Haridas S."/>
            <person name="Kipfer T."/>
            <person name="LaButti K."/>
            <person name="Lindquist E."/>
            <person name="Lipzen A."/>
            <person name="Maire R."/>
            <person name="Meier B."/>
            <person name="Mihaltcheva S."/>
            <person name="Molinier V."/>
            <person name="Murat C."/>
            <person name="Poggeler S."/>
            <person name="Quandt C.A."/>
            <person name="Sperisen C."/>
            <person name="Tritt A."/>
            <person name="Tisserant E."/>
            <person name="Crous P.W."/>
            <person name="Henrissat B."/>
            <person name="Nehls U."/>
            <person name="Egli S."/>
            <person name="Spatafora J.W."/>
            <person name="Grigoriev I.V."/>
            <person name="Martin F.M."/>
        </authorList>
    </citation>
    <scope>NUCLEOTIDE SEQUENCE [LARGE SCALE GENOMIC DNA]</scope>
    <source>
        <strain evidence="2 3">CBS 459.81</strain>
    </source>
</reference>
<organism evidence="2 3">
    <name type="scientific">Lepidopterella palustris CBS 459.81</name>
    <dbReference type="NCBI Taxonomy" id="1314670"/>
    <lineage>
        <taxon>Eukaryota</taxon>
        <taxon>Fungi</taxon>
        <taxon>Dikarya</taxon>
        <taxon>Ascomycota</taxon>
        <taxon>Pezizomycotina</taxon>
        <taxon>Dothideomycetes</taxon>
        <taxon>Pleosporomycetidae</taxon>
        <taxon>Mytilinidiales</taxon>
        <taxon>Argynnaceae</taxon>
        <taxon>Lepidopterella</taxon>
    </lineage>
</organism>
<feature type="domain" description="Heterokaryon incompatibility" evidence="1">
    <location>
        <begin position="18"/>
        <end position="163"/>
    </location>
</feature>
<dbReference type="PANTHER" id="PTHR33112:SF12">
    <property type="entry name" value="HETEROKARYON INCOMPATIBILITY DOMAIN-CONTAINING PROTEIN"/>
    <property type="match status" value="1"/>
</dbReference>
<sequence length="296" mass="33925">LIDVEKECIVAVPEPQFYVALSYVWGDANTLQNKRANKHNLEQPGGLSVTNPLLPNTIKDAMILVKLLGEHYLWVDCLCITQDDNEVKDFQMKQMYFIYECATFTLIAACGEDANAGLPGIQEGSRAWRQHTELVKGIMLANRPVLPEYSEQVWAKRAWRLQEEGISPRKLYMLSNSVVLKYEEGDFYEDEYPMEKAEAVNQDDLSSGTTNFVRYANIVEEYTRRSMKFNTDIINAFEGLMTKLRPIFRGDFVFGLPTTELESALLWQPTDPLKRRVDEESKALICPSWSWAGWEG</sequence>
<dbReference type="AlphaFoldDB" id="A0A8E2J8H7"/>
<dbReference type="OrthoDB" id="5428863at2759"/>
<proteinExistence type="predicted"/>
<evidence type="ECO:0000259" key="1">
    <source>
        <dbReference type="Pfam" id="PF06985"/>
    </source>
</evidence>